<dbReference type="PROSITE" id="PS00788">
    <property type="entry name" value="CHORISMATE_SYNTHASE_2"/>
    <property type="match status" value="1"/>
</dbReference>
<dbReference type="PANTHER" id="PTHR21085">
    <property type="entry name" value="CHORISMATE SYNTHASE"/>
    <property type="match status" value="1"/>
</dbReference>
<dbReference type="AlphaFoldDB" id="A0A9P4IN84"/>
<reference evidence="10" key="1">
    <citation type="journal article" date="2020" name="Stud. Mycol.">
        <title>101 Dothideomycetes genomes: a test case for predicting lifestyles and emergence of pathogens.</title>
        <authorList>
            <person name="Haridas S."/>
            <person name="Albert R."/>
            <person name="Binder M."/>
            <person name="Bloem J."/>
            <person name="Labutti K."/>
            <person name="Salamov A."/>
            <person name="Andreopoulos B."/>
            <person name="Baker S."/>
            <person name="Barry K."/>
            <person name="Bills G."/>
            <person name="Bluhm B."/>
            <person name="Cannon C."/>
            <person name="Castanera R."/>
            <person name="Culley D."/>
            <person name="Daum C."/>
            <person name="Ezra D."/>
            <person name="Gonzalez J."/>
            <person name="Henrissat B."/>
            <person name="Kuo A."/>
            <person name="Liang C."/>
            <person name="Lipzen A."/>
            <person name="Lutzoni F."/>
            <person name="Magnuson J."/>
            <person name="Mondo S."/>
            <person name="Nolan M."/>
            <person name="Ohm R."/>
            <person name="Pangilinan J."/>
            <person name="Park H.-J."/>
            <person name="Ramirez L."/>
            <person name="Alfaro M."/>
            <person name="Sun H."/>
            <person name="Tritt A."/>
            <person name="Yoshinaga Y."/>
            <person name="Zwiers L.-H."/>
            <person name="Turgeon B."/>
            <person name="Goodwin S."/>
            <person name="Spatafora J."/>
            <person name="Crous P."/>
            <person name="Grigoriev I."/>
        </authorList>
    </citation>
    <scope>NUCLEOTIDE SEQUENCE</scope>
    <source>
        <strain evidence="10">CBS 133067</strain>
    </source>
</reference>
<evidence type="ECO:0000256" key="2">
    <source>
        <dbReference type="ARBA" id="ARBA00008014"/>
    </source>
</evidence>
<evidence type="ECO:0000256" key="7">
    <source>
        <dbReference type="ARBA" id="ARBA00023239"/>
    </source>
</evidence>
<keyword evidence="11" id="KW-1185">Reference proteome</keyword>
<protein>
    <recommendedName>
        <fullName evidence="4">chorismate synthase</fullName>
        <ecNumber evidence="4">4.2.3.5</ecNumber>
    </recommendedName>
    <alternativeName>
        <fullName evidence="8">5-enolpyruvylshikimate-3-phosphate phospholyase</fullName>
    </alternativeName>
</protein>
<comment type="similarity">
    <text evidence="2">Belongs to the chorismate synthase family.</text>
</comment>
<dbReference type="OrthoDB" id="1721239at2759"/>
<feature type="region of interest" description="Disordered" evidence="9">
    <location>
        <begin position="281"/>
        <end position="318"/>
    </location>
</feature>
<dbReference type="EMBL" id="ML978122">
    <property type="protein sequence ID" value="KAF2102922.1"/>
    <property type="molecule type" value="Genomic_DNA"/>
</dbReference>
<dbReference type="HAMAP" id="MF_00300">
    <property type="entry name" value="Chorismate_synth"/>
    <property type="match status" value="1"/>
</dbReference>
<organism evidence="10 11">
    <name type="scientific">Rhizodiscina lignyota</name>
    <dbReference type="NCBI Taxonomy" id="1504668"/>
    <lineage>
        <taxon>Eukaryota</taxon>
        <taxon>Fungi</taxon>
        <taxon>Dikarya</taxon>
        <taxon>Ascomycota</taxon>
        <taxon>Pezizomycotina</taxon>
        <taxon>Dothideomycetes</taxon>
        <taxon>Pleosporomycetidae</taxon>
        <taxon>Aulographales</taxon>
        <taxon>Rhizodiscinaceae</taxon>
        <taxon>Rhizodiscina</taxon>
    </lineage>
</organism>
<accession>A0A9P4IN84</accession>
<feature type="compositionally biased region" description="Polar residues" evidence="9">
    <location>
        <begin position="288"/>
        <end position="314"/>
    </location>
</feature>
<dbReference type="InterPro" id="IPR020541">
    <property type="entry name" value="Chorismate_synthase_CS"/>
</dbReference>
<dbReference type="Proteomes" id="UP000799772">
    <property type="component" value="Unassembled WGS sequence"/>
</dbReference>
<evidence type="ECO:0000256" key="8">
    <source>
        <dbReference type="ARBA" id="ARBA00081432"/>
    </source>
</evidence>
<name>A0A9P4IN84_9PEZI</name>
<dbReference type="EC" id="4.2.3.5" evidence="4"/>
<dbReference type="GO" id="GO:0004107">
    <property type="term" value="F:chorismate synthase activity"/>
    <property type="evidence" value="ECO:0007669"/>
    <property type="project" value="UniProtKB-EC"/>
</dbReference>
<keyword evidence="5" id="KW-0028">Amino-acid biosynthesis</keyword>
<dbReference type="GO" id="GO:0009073">
    <property type="term" value="P:aromatic amino acid family biosynthetic process"/>
    <property type="evidence" value="ECO:0007669"/>
    <property type="project" value="UniProtKB-KW"/>
</dbReference>
<evidence type="ECO:0000256" key="3">
    <source>
        <dbReference type="ARBA" id="ARBA00011881"/>
    </source>
</evidence>
<dbReference type="PROSITE" id="PS00789">
    <property type="entry name" value="CHORISMATE_SYNTHASE_3"/>
    <property type="match status" value="1"/>
</dbReference>
<dbReference type="GO" id="GO:0009423">
    <property type="term" value="P:chorismate biosynthetic process"/>
    <property type="evidence" value="ECO:0007669"/>
    <property type="project" value="TreeGrafter"/>
</dbReference>
<comment type="caution">
    <text evidence="10">The sequence shown here is derived from an EMBL/GenBank/DDBJ whole genome shotgun (WGS) entry which is preliminary data.</text>
</comment>
<dbReference type="NCBIfam" id="NF003793">
    <property type="entry name" value="PRK05382.1"/>
    <property type="match status" value="1"/>
</dbReference>
<sequence>MSSFGEHFRVTTYGESHCRSVGCIVENVPPGMQLDSQDIHRQLNRRRPGQSVLNSPRNEKDRIEIQSGIENGVTLGTPIALMVRNEDTRPQDYKRSKIDQYPRPSHADWTYLEKYGIKASSGGGRSSARETIGRVAAGAIAEKYLYQAHGIEIVAFVSSVGSEKLFPRTVDQLILEPHSEFEHLLKTVTREQVDSYAPVRCPHPLGASRMGQVISTYRDRKDSIGGSVTCVIRNAPTGLGEPAFHKLEAMLSFAMMSIPASKGFEIGSGFDGTEFPGSIHNDAFIPSGASSPASRNPSSIFSSPRLTTKTNNSGGVQGGISNGAPIYFRVGFKPPATIGKTQNTTSFDMEPGVLEVQGRHDPCVVPRAVPIVESMAAIVLMDAILAQQARLSARSLLPPIDQSQLALNAVKEMTINEKCEKRLLSVRFRGGKCKETCCEGGEGALGRQGQAAELGQ</sequence>
<proteinExistence type="inferred from homology"/>
<dbReference type="FunFam" id="3.60.150.10:FF:000004">
    <property type="entry name" value="Chorismate synthase"/>
    <property type="match status" value="1"/>
</dbReference>
<evidence type="ECO:0000313" key="10">
    <source>
        <dbReference type="EMBL" id="KAF2102922.1"/>
    </source>
</evidence>
<gene>
    <name evidence="10" type="ORF">NA57DRAFT_52466</name>
</gene>
<dbReference type="InterPro" id="IPR035904">
    <property type="entry name" value="Chorismate_synth_AroC_sf"/>
</dbReference>
<dbReference type="InterPro" id="IPR000453">
    <property type="entry name" value="Chorismate_synth"/>
</dbReference>
<comment type="subunit">
    <text evidence="3">Homotetramer.</text>
</comment>
<evidence type="ECO:0000256" key="5">
    <source>
        <dbReference type="ARBA" id="ARBA00022605"/>
    </source>
</evidence>
<dbReference type="Gene3D" id="3.60.150.10">
    <property type="entry name" value="Chorismate synthase AroC"/>
    <property type="match status" value="1"/>
</dbReference>
<keyword evidence="7" id="KW-0456">Lyase</keyword>
<dbReference type="Pfam" id="PF01264">
    <property type="entry name" value="Chorismate_synt"/>
    <property type="match status" value="1"/>
</dbReference>
<evidence type="ECO:0000256" key="1">
    <source>
        <dbReference type="ARBA" id="ARBA00005044"/>
    </source>
</evidence>
<dbReference type="GO" id="GO:0008652">
    <property type="term" value="P:amino acid biosynthetic process"/>
    <property type="evidence" value="ECO:0007669"/>
    <property type="project" value="UniProtKB-KW"/>
</dbReference>
<keyword evidence="6" id="KW-0057">Aromatic amino acid biosynthesis</keyword>
<dbReference type="CDD" id="cd07304">
    <property type="entry name" value="Chorismate_synthase"/>
    <property type="match status" value="1"/>
</dbReference>
<evidence type="ECO:0000256" key="9">
    <source>
        <dbReference type="SAM" id="MobiDB-lite"/>
    </source>
</evidence>
<dbReference type="GO" id="GO:0010181">
    <property type="term" value="F:FMN binding"/>
    <property type="evidence" value="ECO:0007669"/>
    <property type="project" value="TreeGrafter"/>
</dbReference>
<dbReference type="NCBIfam" id="TIGR00033">
    <property type="entry name" value="aroC"/>
    <property type="match status" value="1"/>
</dbReference>
<evidence type="ECO:0000256" key="4">
    <source>
        <dbReference type="ARBA" id="ARBA00013036"/>
    </source>
</evidence>
<dbReference type="GO" id="GO:0005829">
    <property type="term" value="C:cytosol"/>
    <property type="evidence" value="ECO:0007669"/>
    <property type="project" value="TreeGrafter"/>
</dbReference>
<evidence type="ECO:0000313" key="11">
    <source>
        <dbReference type="Proteomes" id="UP000799772"/>
    </source>
</evidence>
<comment type="pathway">
    <text evidence="1">Metabolic intermediate biosynthesis; chorismate biosynthesis; chorismate from D-erythrose 4-phosphate and phosphoenolpyruvate: step 7/7.</text>
</comment>
<dbReference type="SUPFAM" id="SSF103263">
    <property type="entry name" value="Chorismate synthase, AroC"/>
    <property type="match status" value="1"/>
</dbReference>
<dbReference type="PANTHER" id="PTHR21085:SF0">
    <property type="entry name" value="CHORISMATE SYNTHASE"/>
    <property type="match status" value="1"/>
</dbReference>
<evidence type="ECO:0000256" key="6">
    <source>
        <dbReference type="ARBA" id="ARBA00023141"/>
    </source>
</evidence>